<dbReference type="Proteomes" id="UP000449092">
    <property type="component" value="Unassembled WGS sequence"/>
</dbReference>
<protein>
    <submittedName>
        <fullName evidence="1">Uncharacterized protein</fullName>
    </submittedName>
</protein>
<evidence type="ECO:0000313" key="1">
    <source>
        <dbReference type="EMBL" id="MYE37993.1"/>
    </source>
</evidence>
<reference evidence="1 2" key="1">
    <citation type="submission" date="2019-09" db="EMBL/GenBank/DDBJ databases">
        <title>Characterisation of the sponge microbiome using genome-centric metagenomics.</title>
        <authorList>
            <person name="Engelberts J.P."/>
            <person name="Robbins S.J."/>
            <person name="De Goeij J.M."/>
            <person name="Aranda M."/>
            <person name="Bell S.C."/>
            <person name="Webster N.S."/>
        </authorList>
    </citation>
    <scope>NUCLEOTIDE SEQUENCE [LARGE SCALE GENOMIC DNA]</scope>
    <source>
        <strain evidence="1">SB0662_bin_43</strain>
    </source>
</reference>
<gene>
    <name evidence="1" type="ORF">F4X82_00525</name>
</gene>
<evidence type="ECO:0000313" key="2">
    <source>
        <dbReference type="Proteomes" id="UP000449092"/>
    </source>
</evidence>
<name>A0A845DL07_9BACT</name>
<proteinExistence type="predicted"/>
<accession>A0A845DL07</accession>
<dbReference type="AlphaFoldDB" id="A0A845DL07"/>
<organism evidence="1 2">
    <name type="scientific">Candidatus Spechtbacteria bacterium SB0662_bin_43</name>
    <dbReference type="NCBI Taxonomy" id="2604897"/>
    <lineage>
        <taxon>Bacteria</taxon>
        <taxon>Candidatus Spechtiibacteriota</taxon>
    </lineage>
</organism>
<comment type="caution">
    <text evidence="1">The sequence shown here is derived from an EMBL/GenBank/DDBJ whole genome shotgun (WGS) entry which is preliminary data.</text>
</comment>
<sequence length="85" mass="9033">MVLAPAPNGLVLMSEKTEKHQLSPSLTPLAILTVRCGVSMKVLPIVKGVVIGIIYGGMQVSVPHHSGTVEQTIWSVATTRYVPPT</sequence>
<dbReference type="EMBL" id="VXOY01000005">
    <property type="protein sequence ID" value="MYE37993.1"/>
    <property type="molecule type" value="Genomic_DNA"/>
</dbReference>